<reference evidence="3" key="1">
    <citation type="journal article" date="2014" name="Int. J. Syst. Evol. Microbiol.">
        <title>Complete genome sequence of Corynebacterium casei LMG S-19264T (=DSM 44701T), isolated from a smear-ripened cheese.</title>
        <authorList>
            <consortium name="US DOE Joint Genome Institute (JGI-PGF)"/>
            <person name="Walter F."/>
            <person name="Albersmeier A."/>
            <person name="Kalinowski J."/>
            <person name="Ruckert C."/>
        </authorList>
    </citation>
    <scope>NUCLEOTIDE SEQUENCE</scope>
    <source>
        <strain evidence="3">JCM 3313</strain>
    </source>
</reference>
<organism evidence="3 4">
    <name type="scientific">Saccharothrix coeruleofusca</name>
    <dbReference type="NCBI Taxonomy" id="33919"/>
    <lineage>
        <taxon>Bacteria</taxon>
        <taxon>Bacillati</taxon>
        <taxon>Actinomycetota</taxon>
        <taxon>Actinomycetes</taxon>
        <taxon>Pseudonocardiales</taxon>
        <taxon>Pseudonocardiaceae</taxon>
        <taxon>Saccharothrix</taxon>
    </lineage>
</organism>
<feature type="region of interest" description="Disordered" evidence="1">
    <location>
        <begin position="363"/>
        <end position="412"/>
    </location>
</feature>
<evidence type="ECO:0000313" key="3">
    <source>
        <dbReference type="EMBL" id="GGP44743.1"/>
    </source>
</evidence>
<reference evidence="3" key="2">
    <citation type="submission" date="2020-09" db="EMBL/GenBank/DDBJ databases">
        <authorList>
            <person name="Sun Q."/>
            <person name="Ohkuma M."/>
        </authorList>
    </citation>
    <scope>NUCLEOTIDE SEQUENCE</scope>
    <source>
        <strain evidence="3">JCM 3313</strain>
    </source>
</reference>
<protein>
    <recommendedName>
        <fullName evidence="2">Deoxyribonuclease NucA/NucB domain-containing protein</fullName>
    </recommendedName>
</protein>
<dbReference type="AlphaFoldDB" id="A0A918AI23"/>
<feature type="compositionally biased region" description="Basic and acidic residues" evidence="1">
    <location>
        <begin position="117"/>
        <end position="133"/>
    </location>
</feature>
<name>A0A918AI23_9PSEU</name>
<dbReference type="InterPro" id="IPR029476">
    <property type="entry name" value="DNase_NucA_NucB"/>
</dbReference>
<keyword evidence="4" id="KW-1185">Reference proteome</keyword>
<evidence type="ECO:0000259" key="2">
    <source>
        <dbReference type="Pfam" id="PF14040"/>
    </source>
</evidence>
<comment type="caution">
    <text evidence="3">The sequence shown here is derived from an EMBL/GenBank/DDBJ whole genome shotgun (WGS) entry which is preliminary data.</text>
</comment>
<feature type="region of interest" description="Disordered" evidence="1">
    <location>
        <begin position="61"/>
        <end position="135"/>
    </location>
</feature>
<evidence type="ECO:0000256" key="1">
    <source>
        <dbReference type="SAM" id="MobiDB-lite"/>
    </source>
</evidence>
<dbReference type="EMBL" id="BMRG01000002">
    <property type="protein sequence ID" value="GGP44743.1"/>
    <property type="molecule type" value="Genomic_DNA"/>
</dbReference>
<proteinExistence type="predicted"/>
<sequence>MKKRSYSRGLTVTTIAATLLWGFPVVVSAEASAPDNTGTAVQNSPRTADVYIDEAVLEESRKAAAEGRPRPSITVPLAPQSDQRPPRATTDTPKRTPEQSQKLARENAVARNSVSTRDSREFTPDRVEPRAIGEEPDDNEVNACLTRDAENGFGRVYNRFTFCRRDDWTLEFFQVSPNRPPEYMGSNTFNLDLFAKGDDTLRRARVWAKVQYDSVEYDRRYPWDEWFTGPDIRLSLMAECGAGLDVCHASPGPATMPFIVWDNNHDWFSWDVYGHEDAGVGRDKISFSDFYMQAWGEGEGYTTIGPRAESERREMRCDSGLDFRAGQQKACIFNEVIPRLAYGLDDWEVREVARHIKIAQDQPNSTYPKLTSTDPQPRDKRIPGRYDPGNANAPGLHRITPADPEYKQNRDHKDGACFGTGPYKDLYVDLGLPEPPQQGVEECDEYPFASTLEGAGHPEWDFSVRAVLNFQNSTAGGRLGIYYFDDRILRYDFSLSPELNDRFYINITG</sequence>
<accession>A0A918AI23</accession>
<feature type="compositionally biased region" description="Polar residues" evidence="1">
    <location>
        <begin position="363"/>
        <end position="375"/>
    </location>
</feature>
<gene>
    <name evidence="3" type="ORF">GCM10010185_15600</name>
</gene>
<evidence type="ECO:0000313" key="4">
    <source>
        <dbReference type="Proteomes" id="UP000639606"/>
    </source>
</evidence>
<dbReference type="Proteomes" id="UP000639606">
    <property type="component" value="Unassembled WGS sequence"/>
</dbReference>
<dbReference type="Pfam" id="PF14040">
    <property type="entry name" value="DNase_NucA_NucB"/>
    <property type="match status" value="1"/>
</dbReference>
<feature type="domain" description="Deoxyribonuclease NucA/NucB" evidence="2">
    <location>
        <begin position="436"/>
        <end position="483"/>
    </location>
</feature>
<dbReference type="RefSeq" id="WP_189222426.1">
    <property type="nucleotide sequence ID" value="NZ_BMRG01000002.1"/>
</dbReference>